<name>A0A840DRM4_9BACL</name>
<dbReference type="AlphaFoldDB" id="A0A840DRM4"/>
<evidence type="ECO:0000313" key="3">
    <source>
        <dbReference type="Proteomes" id="UP000559598"/>
    </source>
</evidence>
<keyword evidence="3" id="KW-1185">Reference proteome</keyword>
<gene>
    <name evidence="2" type="ORF">GGR02_000607</name>
</gene>
<evidence type="ECO:0008006" key="4">
    <source>
        <dbReference type="Google" id="ProtNLM"/>
    </source>
</evidence>
<proteinExistence type="predicted"/>
<protein>
    <recommendedName>
        <fullName evidence="4">Pre-toxin TG domain-containing protein</fullName>
    </recommendedName>
</protein>
<accession>A0A840DRM4</accession>
<comment type="caution">
    <text evidence="2">The sequence shown here is derived from an EMBL/GenBank/DDBJ whole genome shotgun (WGS) entry which is preliminary data.</text>
</comment>
<evidence type="ECO:0000256" key="1">
    <source>
        <dbReference type="SAM" id="MobiDB-lite"/>
    </source>
</evidence>
<reference evidence="2 3" key="1">
    <citation type="submission" date="2020-08" db="EMBL/GenBank/DDBJ databases">
        <title>Genomic Encyclopedia of Type Strains, Phase IV (KMG-IV): sequencing the most valuable type-strain genomes for metagenomic binning, comparative biology and taxonomic classification.</title>
        <authorList>
            <person name="Goeker M."/>
        </authorList>
    </citation>
    <scope>NUCLEOTIDE SEQUENCE [LARGE SCALE GENOMIC DNA]</scope>
    <source>
        <strain evidence="2 3">DSM 17075</strain>
    </source>
</reference>
<dbReference type="EMBL" id="JACIDE010000003">
    <property type="protein sequence ID" value="MBB4072847.1"/>
    <property type="molecule type" value="Genomic_DNA"/>
</dbReference>
<sequence>MRKKEVQEASQQAQKSNDVKKAKEEALTRQIRLSLYNMDKDIRTVAGHNLSQNIYTASKNKSDKGWSATKELIDVVTDFVPGVGTIKDAYRLYQVLSNPKSNAKDVAEALVGFIPGLGDLKSISKVTNAIKKAFDIDPKKLDQAVSIIKGTGKASKYVDVTKSSSRYANRAADVSKAQFEENLLRDGWKKSISKDGKTIILEKDGSKYVLRDGAKSTGGSTADFYPKGSKRMTLKIRLK</sequence>
<dbReference type="Proteomes" id="UP000559598">
    <property type="component" value="Unassembled WGS sequence"/>
</dbReference>
<evidence type="ECO:0000313" key="2">
    <source>
        <dbReference type="EMBL" id="MBB4072847.1"/>
    </source>
</evidence>
<feature type="region of interest" description="Disordered" evidence="1">
    <location>
        <begin position="1"/>
        <end position="23"/>
    </location>
</feature>
<organism evidence="2 3">
    <name type="scientific">Anoxybacteroides voinovskiense</name>
    <dbReference type="NCBI Taxonomy" id="230470"/>
    <lineage>
        <taxon>Bacteria</taxon>
        <taxon>Bacillati</taxon>
        <taxon>Bacillota</taxon>
        <taxon>Bacilli</taxon>
        <taxon>Bacillales</taxon>
        <taxon>Anoxybacillaceae</taxon>
        <taxon>Anoxybacteroides</taxon>
    </lineage>
</organism>
<dbReference type="RefSeq" id="WP_229706130.1">
    <property type="nucleotide sequence ID" value="NZ_BMNP01000007.1"/>
</dbReference>